<comment type="caution">
    <text evidence="1">The sequence shown here is derived from an EMBL/GenBank/DDBJ whole genome shotgun (WGS) entry which is preliminary data.</text>
</comment>
<protein>
    <recommendedName>
        <fullName evidence="3">Glycosyl transferase family 28 C-terminal domain-containing protein</fullName>
    </recommendedName>
</protein>
<dbReference type="SUPFAM" id="SSF53756">
    <property type="entry name" value="UDP-Glycosyltransferase/glycogen phosphorylase"/>
    <property type="match status" value="1"/>
</dbReference>
<reference evidence="1 2" key="1">
    <citation type="submission" date="2023-07" db="EMBL/GenBank/DDBJ databases">
        <title>Novel species of Thermanaerothrix with wide hydrolytic capabilities.</title>
        <authorList>
            <person name="Zayulina K.S."/>
            <person name="Podosokorskaya O.A."/>
            <person name="Elcheninov A.G."/>
        </authorList>
    </citation>
    <scope>NUCLEOTIDE SEQUENCE [LARGE SCALE GENOMIC DNA]</scope>
    <source>
        <strain evidence="1 2">4228-RoL</strain>
    </source>
</reference>
<name>A0ABU3NKZ4_9CHLR</name>
<dbReference type="PANTHER" id="PTHR38134:SF2">
    <property type="entry name" value="GALACTOKINASE"/>
    <property type="match status" value="1"/>
</dbReference>
<evidence type="ECO:0000313" key="2">
    <source>
        <dbReference type="Proteomes" id="UP001254165"/>
    </source>
</evidence>
<keyword evidence="2" id="KW-1185">Reference proteome</keyword>
<gene>
    <name evidence="1" type="ORF">QYE77_04485</name>
</gene>
<evidence type="ECO:0008006" key="3">
    <source>
        <dbReference type="Google" id="ProtNLM"/>
    </source>
</evidence>
<organism evidence="1 2">
    <name type="scientific">Thermanaerothrix solaris</name>
    <dbReference type="NCBI Taxonomy" id="3058434"/>
    <lineage>
        <taxon>Bacteria</taxon>
        <taxon>Bacillati</taxon>
        <taxon>Chloroflexota</taxon>
        <taxon>Anaerolineae</taxon>
        <taxon>Anaerolineales</taxon>
        <taxon>Anaerolineaceae</taxon>
        <taxon>Thermanaerothrix</taxon>
    </lineage>
</organism>
<evidence type="ECO:0000313" key="1">
    <source>
        <dbReference type="EMBL" id="MDT8897515.1"/>
    </source>
</evidence>
<dbReference type="InterPro" id="IPR053205">
    <property type="entry name" value="GHMP_kinase_L-arabinokinase"/>
</dbReference>
<sequence>MASLRLAYFISSHGFGHAARAAAVMERIKTICPETHFDIFTHVPQWFFADTLGNGFTYHAYASDIGIVQRSPWEEDLSATLTMLSQRLPFPIDEVTLLSEQVRDVGCQAILCDIAPLGIAVAESAGLPSFLIENFTWDWILEGYLDQEPRFAPFIEHFRTWFSRASYHLQTIPVCELRPCHLRTPPVSRSPKHSRAEIRALLNIPEQAPTVLITMGGIEHHYHALTALKQYPKVTFIIPGSATHPTQEDNLILLPHRSGFYHPDLLFASDVVIGKVGYSTIAETYHAGIPFGYAIREHFRESAPLAEFIRQNMPSLPIPTSEFLDGTWVKHLPELLALPRRKPSSMSPNGAMQIAFFILEQLGVNHVGTA</sequence>
<proteinExistence type="predicted"/>
<dbReference type="EMBL" id="JAUHMF010000001">
    <property type="protein sequence ID" value="MDT8897515.1"/>
    <property type="molecule type" value="Genomic_DNA"/>
</dbReference>
<dbReference type="RefSeq" id="WP_315624174.1">
    <property type="nucleotide sequence ID" value="NZ_JAUHMF010000001.1"/>
</dbReference>
<dbReference type="Proteomes" id="UP001254165">
    <property type="component" value="Unassembled WGS sequence"/>
</dbReference>
<accession>A0ABU3NKZ4</accession>
<dbReference type="PANTHER" id="PTHR38134">
    <property type="entry name" value="SLR1395 PROTEIN"/>
    <property type="match status" value="1"/>
</dbReference>